<sequence>MSSARGPSPDGESDDKPDSSVADLLARVSALSAPTHEVRHRDSSPDALGSIDALTERFTKLFNRVPASATTKPATSHSDEEDIDPRIFLSSSVNAEPMTLTKEHKWKDLVEVDENDFETALRELSSKEWELSMDELAELEYLESTVVVPRDGENGNSGVVDQGYLKSVAEDLNSRAGGLNEPINEKINEKTLEQEAKDAQIDAEKLLGSHTSENVEMKEYDTESDEKAGYSRCAEKPGLLEEDEVRFQSEQRDIEEQADRLVKMYASIPGSGIPDKSLPDEVNERDEDEEADELIDMYTRLASDDEEEKGDDGRRKTTRGEDDAEHVSDSADLFAQLQSLNSPQTSLGDLSEIKPTDVSNLPDVPLVVLPSVPTDIISKKLREDAELGCCMCSDDVEYRCMGCERLDEDYLYCSKCFLLSHLSEQAGYDERSHRYRKFSL</sequence>
<evidence type="ECO:0000256" key="1">
    <source>
        <dbReference type="SAM" id="MobiDB-lite"/>
    </source>
</evidence>
<feature type="compositionally biased region" description="Acidic residues" evidence="1">
    <location>
        <begin position="281"/>
        <end position="295"/>
    </location>
</feature>
<accession>A0AAD7QLV1</accession>
<dbReference type="GeneID" id="80885211"/>
<proteinExistence type="predicted"/>
<feature type="compositionally biased region" description="Basic and acidic residues" evidence="1">
    <location>
        <begin position="311"/>
        <end position="328"/>
    </location>
</feature>
<organism evidence="2 3">
    <name type="scientific">Lipomyces tetrasporus</name>
    <dbReference type="NCBI Taxonomy" id="54092"/>
    <lineage>
        <taxon>Eukaryota</taxon>
        <taxon>Fungi</taxon>
        <taxon>Dikarya</taxon>
        <taxon>Ascomycota</taxon>
        <taxon>Saccharomycotina</taxon>
        <taxon>Lipomycetes</taxon>
        <taxon>Lipomycetales</taxon>
        <taxon>Lipomycetaceae</taxon>
        <taxon>Lipomyces</taxon>
    </lineage>
</organism>
<dbReference type="Proteomes" id="UP001217417">
    <property type="component" value="Unassembled WGS sequence"/>
</dbReference>
<feature type="region of interest" description="Disordered" evidence="1">
    <location>
        <begin position="266"/>
        <end position="328"/>
    </location>
</feature>
<dbReference type="AlphaFoldDB" id="A0AAD7QLV1"/>
<gene>
    <name evidence="2" type="ORF">POJ06DRAFT_28260</name>
</gene>
<comment type="caution">
    <text evidence="2">The sequence shown here is derived from an EMBL/GenBank/DDBJ whole genome shotgun (WGS) entry which is preliminary data.</text>
</comment>
<name>A0AAD7QLV1_9ASCO</name>
<dbReference type="SUPFAM" id="SSF57845">
    <property type="entry name" value="B-box zinc-binding domain"/>
    <property type="match status" value="1"/>
</dbReference>
<evidence type="ECO:0000313" key="3">
    <source>
        <dbReference type="Proteomes" id="UP001217417"/>
    </source>
</evidence>
<dbReference type="RefSeq" id="XP_056040716.1">
    <property type="nucleotide sequence ID" value="XM_056190045.1"/>
</dbReference>
<feature type="region of interest" description="Disordered" evidence="1">
    <location>
        <begin position="1"/>
        <end position="48"/>
    </location>
</feature>
<dbReference type="EMBL" id="JARPMG010000011">
    <property type="protein sequence ID" value="KAJ8097266.1"/>
    <property type="molecule type" value="Genomic_DNA"/>
</dbReference>
<protein>
    <submittedName>
        <fullName evidence="2">Uncharacterized protein</fullName>
    </submittedName>
</protein>
<keyword evidence="3" id="KW-1185">Reference proteome</keyword>
<feature type="region of interest" description="Disordered" evidence="1">
    <location>
        <begin position="205"/>
        <end position="230"/>
    </location>
</feature>
<reference evidence="2" key="1">
    <citation type="submission" date="2023-03" db="EMBL/GenBank/DDBJ databases">
        <title>Near-Complete genome sequence of Lipomyces tetrasporous NRRL Y-64009, an oleaginous yeast capable of growing on lignocellulosic hydrolysates.</title>
        <authorList>
            <consortium name="Lawrence Berkeley National Laboratory"/>
            <person name="Jagtap S.S."/>
            <person name="Liu J.-J."/>
            <person name="Walukiewicz H.E."/>
            <person name="Pangilinan J."/>
            <person name="Lipzen A."/>
            <person name="Ahrendt S."/>
            <person name="Koriabine M."/>
            <person name="Cobaugh K."/>
            <person name="Salamov A."/>
            <person name="Yoshinaga Y."/>
            <person name="Ng V."/>
            <person name="Daum C."/>
            <person name="Grigoriev I.V."/>
            <person name="Slininger P.J."/>
            <person name="Dien B.S."/>
            <person name="Jin Y.-S."/>
            <person name="Rao C.V."/>
        </authorList>
    </citation>
    <scope>NUCLEOTIDE SEQUENCE</scope>
    <source>
        <strain evidence="2">NRRL Y-64009</strain>
    </source>
</reference>
<evidence type="ECO:0000313" key="2">
    <source>
        <dbReference type="EMBL" id="KAJ8097266.1"/>
    </source>
</evidence>